<evidence type="ECO:0000313" key="19">
    <source>
        <dbReference type="Proteomes" id="UP000440367"/>
    </source>
</evidence>
<keyword evidence="3" id="KW-0479">Metal-binding</keyword>
<gene>
    <name evidence="15" type="ORF">PF001_g12037</name>
    <name evidence="14" type="ORF">PF002_g14166</name>
    <name evidence="13" type="ORF">PF004_g11798</name>
    <name evidence="12" type="ORF">PF005_g12806</name>
    <name evidence="11" type="ORF">PF006_g11810</name>
    <name evidence="10" type="ORF">PF007_g12503</name>
    <name evidence="7" type="ORF">PF009_g13865</name>
    <name evidence="9" type="ORF">PF010_g12305</name>
    <name evidence="8" type="ORF">PF011_g11714</name>
</gene>
<dbReference type="EMBL" id="QXFX01000682">
    <property type="protein sequence ID" value="KAE9107322.1"/>
    <property type="molecule type" value="Genomic_DNA"/>
</dbReference>
<evidence type="ECO:0000313" key="10">
    <source>
        <dbReference type="EMBL" id="KAE9108803.1"/>
    </source>
</evidence>
<dbReference type="GO" id="GO:0008270">
    <property type="term" value="F:zinc ion binding"/>
    <property type="evidence" value="ECO:0007669"/>
    <property type="project" value="InterPro"/>
</dbReference>
<evidence type="ECO:0000313" key="24">
    <source>
        <dbReference type="Proteomes" id="UP000488956"/>
    </source>
</evidence>
<evidence type="ECO:0000313" key="7">
    <source>
        <dbReference type="EMBL" id="KAE8936203.1"/>
    </source>
</evidence>
<evidence type="ECO:0000256" key="2">
    <source>
        <dbReference type="ARBA" id="ARBA00007581"/>
    </source>
</evidence>
<evidence type="ECO:0000313" key="11">
    <source>
        <dbReference type="EMBL" id="KAE9143131.1"/>
    </source>
</evidence>
<dbReference type="Proteomes" id="UP000433483">
    <property type="component" value="Unassembled WGS sequence"/>
</dbReference>
<evidence type="ECO:0000313" key="9">
    <source>
        <dbReference type="EMBL" id="KAE9107322.1"/>
    </source>
</evidence>
<dbReference type="EMBL" id="QXGA01000643">
    <property type="protein sequence ID" value="KAE9143131.1"/>
    <property type="molecule type" value="Genomic_DNA"/>
</dbReference>
<evidence type="ECO:0000313" key="14">
    <source>
        <dbReference type="EMBL" id="KAE9226253.1"/>
    </source>
</evidence>
<evidence type="ECO:0000313" key="21">
    <source>
        <dbReference type="Proteomes" id="UP000441208"/>
    </source>
</evidence>
<dbReference type="Proteomes" id="UP000440732">
    <property type="component" value="Unassembled WGS sequence"/>
</dbReference>
<organism evidence="12 17">
    <name type="scientific">Phytophthora fragariae</name>
    <dbReference type="NCBI Taxonomy" id="53985"/>
    <lineage>
        <taxon>Eukaryota</taxon>
        <taxon>Sar</taxon>
        <taxon>Stramenopiles</taxon>
        <taxon>Oomycota</taxon>
        <taxon>Peronosporomycetes</taxon>
        <taxon>Peronosporales</taxon>
        <taxon>Peronosporaceae</taxon>
        <taxon>Phytophthora</taxon>
    </lineage>
</organism>
<dbReference type="Proteomes" id="UP000429523">
    <property type="component" value="Unassembled WGS sequence"/>
</dbReference>
<dbReference type="EMBL" id="QXGD01000746">
    <property type="protein sequence ID" value="KAE9226253.1"/>
    <property type="molecule type" value="Genomic_DNA"/>
</dbReference>
<evidence type="ECO:0000313" key="20">
    <source>
        <dbReference type="Proteomes" id="UP000440732"/>
    </source>
</evidence>
<evidence type="ECO:0000259" key="6">
    <source>
        <dbReference type="Pfam" id="PF02900"/>
    </source>
</evidence>
<dbReference type="EMBL" id="QXGE01000657">
    <property type="protein sequence ID" value="KAE9306610.1"/>
    <property type="molecule type" value="Genomic_DNA"/>
</dbReference>
<keyword evidence="17" id="KW-1185">Reference proteome</keyword>
<dbReference type="EMBL" id="QXGB01000689">
    <property type="protein sequence ID" value="KAE9206959.1"/>
    <property type="molecule type" value="Genomic_DNA"/>
</dbReference>
<evidence type="ECO:0000256" key="3">
    <source>
        <dbReference type="ARBA" id="ARBA00022723"/>
    </source>
</evidence>
<dbReference type="CDD" id="cd07363">
    <property type="entry name" value="45_DOPA_Dioxygenase"/>
    <property type="match status" value="1"/>
</dbReference>
<dbReference type="Proteomes" id="UP000488956">
    <property type="component" value="Unassembled WGS sequence"/>
</dbReference>
<evidence type="ECO:0000313" key="18">
    <source>
        <dbReference type="Proteomes" id="UP000437068"/>
    </source>
</evidence>
<name>A0A6A3Y0T9_9STRA</name>
<reference evidence="16 17" key="1">
    <citation type="submission" date="2018-08" db="EMBL/GenBank/DDBJ databases">
        <title>Genomic investigation of the strawberry pathogen Phytophthora fragariae indicates pathogenicity is determined by transcriptional variation in three key races.</title>
        <authorList>
            <person name="Adams T.M."/>
            <person name="Armitage A.D."/>
            <person name="Sobczyk M.K."/>
            <person name="Bates H.J."/>
            <person name="Dunwell J.M."/>
            <person name="Nellist C.F."/>
            <person name="Harrison R.J."/>
        </authorList>
    </citation>
    <scope>NUCLEOTIDE SEQUENCE [LARGE SCALE GENOMIC DNA]</scope>
    <source>
        <strain evidence="15 18">A4</strain>
        <strain evidence="14 19">BC-1</strain>
        <strain evidence="13 23">BC-23</strain>
        <strain evidence="12 17">NOV-27</strain>
        <strain evidence="11 20">NOV-5</strain>
        <strain evidence="10 21">NOV-71</strain>
        <strain evidence="7 16">NOV-9</strain>
        <strain evidence="9 24">ONT-3</strain>
        <strain evidence="8 22">SCRP245</strain>
    </source>
</reference>
<dbReference type="EMBL" id="QXGC01000656">
    <property type="protein sequence ID" value="KAE9225883.1"/>
    <property type="molecule type" value="Genomic_DNA"/>
</dbReference>
<evidence type="ECO:0000313" key="13">
    <source>
        <dbReference type="EMBL" id="KAE9225883.1"/>
    </source>
</evidence>
<evidence type="ECO:0000313" key="12">
    <source>
        <dbReference type="EMBL" id="KAE9206959.1"/>
    </source>
</evidence>
<evidence type="ECO:0000313" key="23">
    <source>
        <dbReference type="Proteomes" id="UP000476176"/>
    </source>
</evidence>
<dbReference type="EMBL" id="QXGF01000740">
    <property type="protein sequence ID" value="KAE8936203.1"/>
    <property type="molecule type" value="Genomic_DNA"/>
</dbReference>
<dbReference type="AlphaFoldDB" id="A0A6A3Y0T9"/>
<feature type="domain" description="Extradiol ring-cleavage dioxygenase class III enzyme subunit B" evidence="6">
    <location>
        <begin position="50"/>
        <end position="263"/>
    </location>
</feature>
<dbReference type="Proteomes" id="UP000440367">
    <property type="component" value="Unassembled WGS sequence"/>
</dbReference>
<accession>A0A6A3Y0T9</accession>
<dbReference type="PANTHER" id="PTHR30096">
    <property type="entry name" value="4,5-DOPA DIOXYGENASE EXTRADIOL-LIKE PROTEIN"/>
    <property type="match status" value="1"/>
</dbReference>
<evidence type="ECO:0000256" key="4">
    <source>
        <dbReference type="ARBA" id="ARBA00022833"/>
    </source>
</evidence>
<evidence type="ECO:0000313" key="8">
    <source>
        <dbReference type="EMBL" id="KAE9006154.1"/>
    </source>
</evidence>
<dbReference type="Proteomes" id="UP000476176">
    <property type="component" value="Unassembled WGS sequence"/>
</dbReference>
<dbReference type="PANTHER" id="PTHR30096:SF0">
    <property type="entry name" value="4,5-DOPA DIOXYGENASE EXTRADIOL-LIKE PROTEIN"/>
    <property type="match status" value="1"/>
</dbReference>
<sequence>MTTFRHPVVAVSHGPGPLWLLSSGFAGMSNSSLPARTLTTTFEKLYPKGEHLPKRILFISAHWESDSSGFEISNAARPEMIYDYYGFPHEAYDVVYPAKGDPAFAQKVKEQLEKRNIQTKLVDRGFDHGVFVPMLLIRPEADIPIATMSINSRLSNQAHFDLGKAVAPFRDEDTLIFCSGQATHNMRASREPTTPLMPWAAAFQGWLDDTLTSESTLSCSQRGDQIIDWPANAPAARLAHPTPDHFVPFVVAAGAGLEENKLEAEKLFGGWGMGHMSFASYAWGVQH</sequence>
<dbReference type="Pfam" id="PF02900">
    <property type="entry name" value="LigB"/>
    <property type="match status" value="1"/>
</dbReference>
<evidence type="ECO:0000256" key="1">
    <source>
        <dbReference type="ARBA" id="ARBA00001947"/>
    </source>
</evidence>
<dbReference type="EMBL" id="QXFZ01000660">
    <property type="protein sequence ID" value="KAE9108803.1"/>
    <property type="molecule type" value="Genomic_DNA"/>
</dbReference>
<dbReference type="OrthoDB" id="7396853at2759"/>
<evidence type="ECO:0000313" key="15">
    <source>
        <dbReference type="EMBL" id="KAE9306610.1"/>
    </source>
</evidence>
<keyword evidence="5" id="KW-0560">Oxidoreductase</keyword>
<evidence type="ECO:0000313" key="17">
    <source>
        <dbReference type="Proteomes" id="UP000433483"/>
    </source>
</evidence>
<keyword evidence="4" id="KW-0862">Zinc</keyword>
<dbReference type="InterPro" id="IPR014436">
    <property type="entry name" value="Extradiol_dOase_DODA"/>
</dbReference>
<protein>
    <recommendedName>
        <fullName evidence="6">Extradiol ring-cleavage dioxygenase class III enzyme subunit B domain-containing protein</fullName>
    </recommendedName>
</protein>
<dbReference type="Proteomes" id="UP000460718">
    <property type="component" value="Unassembled WGS sequence"/>
</dbReference>
<dbReference type="Proteomes" id="UP000441208">
    <property type="component" value="Unassembled WGS sequence"/>
</dbReference>
<dbReference type="InterPro" id="IPR004183">
    <property type="entry name" value="Xdiol_dOase_suB"/>
</dbReference>
<proteinExistence type="inferred from homology"/>
<dbReference type="GO" id="GO:0008198">
    <property type="term" value="F:ferrous iron binding"/>
    <property type="evidence" value="ECO:0007669"/>
    <property type="project" value="InterPro"/>
</dbReference>
<evidence type="ECO:0000313" key="22">
    <source>
        <dbReference type="Proteomes" id="UP000460718"/>
    </source>
</evidence>
<dbReference type="SUPFAM" id="SSF53213">
    <property type="entry name" value="LigB-like"/>
    <property type="match status" value="1"/>
</dbReference>
<dbReference type="Proteomes" id="UP000437068">
    <property type="component" value="Unassembled WGS sequence"/>
</dbReference>
<dbReference type="Gene3D" id="3.40.830.10">
    <property type="entry name" value="LigB-like"/>
    <property type="match status" value="1"/>
</dbReference>
<dbReference type="PIRSF" id="PIRSF006157">
    <property type="entry name" value="Doxgns_DODA"/>
    <property type="match status" value="1"/>
</dbReference>
<comment type="cofactor">
    <cofactor evidence="1">
        <name>Zn(2+)</name>
        <dbReference type="ChEBI" id="CHEBI:29105"/>
    </cofactor>
</comment>
<evidence type="ECO:0000313" key="16">
    <source>
        <dbReference type="Proteomes" id="UP000429523"/>
    </source>
</evidence>
<evidence type="ECO:0000256" key="5">
    <source>
        <dbReference type="ARBA" id="ARBA00023002"/>
    </source>
</evidence>
<dbReference type="EMBL" id="QXFW01000657">
    <property type="protein sequence ID" value="KAE9006154.1"/>
    <property type="molecule type" value="Genomic_DNA"/>
</dbReference>
<dbReference type="GO" id="GO:0016702">
    <property type="term" value="F:oxidoreductase activity, acting on single donors with incorporation of molecular oxygen, incorporation of two atoms of oxygen"/>
    <property type="evidence" value="ECO:0007669"/>
    <property type="project" value="UniProtKB-ARBA"/>
</dbReference>
<comment type="caution">
    <text evidence="12">The sequence shown here is derived from an EMBL/GenBank/DDBJ whole genome shotgun (WGS) entry which is preliminary data.</text>
</comment>
<comment type="similarity">
    <text evidence="2">Belongs to the DODA-type extradiol aromatic ring-opening dioxygenase family.</text>
</comment>